<dbReference type="Proteomes" id="UP000240535">
    <property type="component" value="Unassembled WGS sequence"/>
</dbReference>
<reference evidence="6" key="1">
    <citation type="submission" date="2017-10" db="EMBL/GenBank/DDBJ databases">
        <title>Campylobacter species from seals.</title>
        <authorList>
            <person name="Gilbert M.J."/>
            <person name="Zomer A.L."/>
            <person name="Timmerman A.J."/>
            <person name="Duim B."/>
            <person name="Wagenaar J.A."/>
        </authorList>
    </citation>
    <scope>NUCLEOTIDE SEQUENCE [LARGE SCALE GENOMIC DNA]</scope>
    <source>
        <strain evidence="6">17S00004-5</strain>
    </source>
</reference>
<keyword evidence="2" id="KW-0521">NADP</keyword>
<dbReference type="InterPro" id="IPR033878">
    <property type="entry name" value="NfsB-like"/>
</dbReference>
<sequence>MTFKESLSYRYACKVFDENKKVQDGDFSEILEACRLSPSSFGLEHWDLLLVENEKIKKEMGKACWNQPQITTCSHLVVILAKLEDLKPNSPYIKSMVEKKVGKNSEKYPILLDIINNFLDKNFSNDDKKKYGWSKAQCFLAAQNMMSMAAVLGIDSCPIEGFIEEKLNEILDIDPNKNRVALLLTFGYRDNIQKPKPKIRKNLDEFFKIIK</sequence>
<evidence type="ECO:0000256" key="3">
    <source>
        <dbReference type="ARBA" id="ARBA00023002"/>
    </source>
</evidence>
<dbReference type="AlphaFoldDB" id="A0A2P8QYJ7"/>
<evidence type="ECO:0000259" key="4">
    <source>
        <dbReference type="Pfam" id="PF00881"/>
    </source>
</evidence>
<accession>A0A2P8QYJ7</accession>
<dbReference type="InterPro" id="IPR000415">
    <property type="entry name" value="Nitroreductase-like"/>
</dbReference>
<dbReference type="OrthoDB" id="9809288at2"/>
<dbReference type="EMBL" id="PDHH01000009">
    <property type="protein sequence ID" value="PSM51324.1"/>
    <property type="molecule type" value="Genomic_DNA"/>
</dbReference>
<evidence type="ECO:0000256" key="1">
    <source>
        <dbReference type="ARBA" id="ARBA00007118"/>
    </source>
</evidence>
<dbReference type="CDD" id="cd02149">
    <property type="entry name" value="NfsB-like"/>
    <property type="match status" value="1"/>
</dbReference>
<dbReference type="SUPFAM" id="SSF55469">
    <property type="entry name" value="FMN-dependent nitroreductase-like"/>
    <property type="match status" value="1"/>
</dbReference>
<dbReference type="GO" id="GO:0016491">
    <property type="term" value="F:oxidoreductase activity"/>
    <property type="evidence" value="ECO:0007669"/>
    <property type="project" value="UniProtKB-KW"/>
</dbReference>
<comment type="caution">
    <text evidence="5">The sequence shown here is derived from an EMBL/GenBank/DDBJ whole genome shotgun (WGS) entry which is preliminary data.</text>
</comment>
<dbReference type="Pfam" id="PF00881">
    <property type="entry name" value="Nitroreductase"/>
    <property type="match status" value="1"/>
</dbReference>
<protein>
    <submittedName>
        <fullName evidence="5">NAD(P)H-dependent oxidoreductase</fullName>
    </submittedName>
</protein>
<dbReference type="Gene3D" id="3.40.109.10">
    <property type="entry name" value="NADH Oxidase"/>
    <property type="match status" value="1"/>
</dbReference>
<evidence type="ECO:0000256" key="2">
    <source>
        <dbReference type="ARBA" id="ARBA00022857"/>
    </source>
</evidence>
<gene>
    <name evidence="5" type="ORF">CQ405_08835</name>
</gene>
<comment type="similarity">
    <text evidence="1">Belongs to the nitroreductase family.</text>
</comment>
<keyword evidence="3" id="KW-0560">Oxidoreductase</keyword>
<keyword evidence="6" id="KW-1185">Reference proteome</keyword>
<proteinExistence type="inferred from homology"/>
<feature type="domain" description="Nitroreductase" evidence="4">
    <location>
        <begin position="8"/>
        <end position="188"/>
    </location>
</feature>
<dbReference type="InterPro" id="IPR029479">
    <property type="entry name" value="Nitroreductase"/>
</dbReference>
<dbReference type="RefSeq" id="WP_106872801.1">
    <property type="nucleotide sequence ID" value="NZ_CP053841.1"/>
</dbReference>
<evidence type="ECO:0000313" key="5">
    <source>
        <dbReference type="EMBL" id="PSM51324.1"/>
    </source>
</evidence>
<name>A0A2P8QYJ7_9BACT</name>
<organism evidence="5 6">
    <name type="scientific">Campylobacter blaseri</name>
    <dbReference type="NCBI Taxonomy" id="2042961"/>
    <lineage>
        <taxon>Bacteria</taxon>
        <taxon>Pseudomonadati</taxon>
        <taxon>Campylobacterota</taxon>
        <taxon>Epsilonproteobacteria</taxon>
        <taxon>Campylobacterales</taxon>
        <taxon>Campylobacteraceae</taxon>
        <taxon>Campylobacter</taxon>
    </lineage>
</organism>
<dbReference type="PANTHER" id="PTHR43673">
    <property type="entry name" value="NAD(P)H NITROREDUCTASE YDGI-RELATED"/>
    <property type="match status" value="1"/>
</dbReference>
<evidence type="ECO:0000313" key="6">
    <source>
        <dbReference type="Proteomes" id="UP000240535"/>
    </source>
</evidence>